<feature type="region of interest" description="Disordered" evidence="1">
    <location>
        <begin position="49"/>
        <end position="75"/>
    </location>
</feature>
<organism evidence="2 3">
    <name type="scientific">Pararge aegeria aegeria</name>
    <dbReference type="NCBI Taxonomy" id="348720"/>
    <lineage>
        <taxon>Eukaryota</taxon>
        <taxon>Metazoa</taxon>
        <taxon>Ecdysozoa</taxon>
        <taxon>Arthropoda</taxon>
        <taxon>Hexapoda</taxon>
        <taxon>Insecta</taxon>
        <taxon>Pterygota</taxon>
        <taxon>Neoptera</taxon>
        <taxon>Endopterygota</taxon>
        <taxon>Lepidoptera</taxon>
        <taxon>Glossata</taxon>
        <taxon>Ditrysia</taxon>
        <taxon>Papilionoidea</taxon>
        <taxon>Nymphalidae</taxon>
        <taxon>Satyrinae</taxon>
        <taxon>Satyrini</taxon>
        <taxon>Parargina</taxon>
        <taxon>Pararge</taxon>
    </lineage>
</organism>
<protein>
    <submittedName>
        <fullName evidence="2">Jg18522 protein</fullName>
    </submittedName>
</protein>
<proteinExistence type="predicted"/>
<keyword evidence="3" id="KW-1185">Reference proteome</keyword>
<comment type="caution">
    <text evidence="2">The sequence shown here is derived from an EMBL/GenBank/DDBJ whole genome shotgun (WGS) entry which is preliminary data.</text>
</comment>
<gene>
    <name evidence="2" type="primary">jg18522</name>
    <name evidence="2" type="ORF">PAEG_LOCUS20019</name>
</gene>
<feature type="compositionally biased region" description="Polar residues" evidence="1">
    <location>
        <begin position="66"/>
        <end position="75"/>
    </location>
</feature>
<sequence>MKSRAAHDVDRENVIDGSHGTLRTTVAVAAFAARAYESSVRAMPLAQVRAGGEERGGGRTVGGTVSDVTTMTSQL</sequence>
<evidence type="ECO:0000313" key="3">
    <source>
        <dbReference type="Proteomes" id="UP000838756"/>
    </source>
</evidence>
<evidence type="ECO:0000313" key="2">
    <source>
        <dbReference type="EMBL" id="CAH2244001.1"/>
    </source>
</evidence>
<accession>A0A8S4S1X3</accession>
<reference evidence="2" key="1">
    <citation type="submission" date="2022-03" db="EMBL/GenBank/DDBJ databases">
        <authorList>
            <person name="Lindestad O."/>
        </authorList>
    </citation>
    <scope>NUCLEOTIDE SEQUENCE</scope>
</reference>
<dbReference type="AlphaFoldDB" id="A0A8S4S1X3"/>
<dbReference type="Proteomes" id="UP000838756">
    <property type="component" value="Unassembled WGS sequence"/>
</dbReference>
<name>A0A8S4S1X3_9NEOP</name>
<dbReference type="EMBL" id="CAKXAJ010025788">
    <property type="protein sequence ID" value="CAH2244001.1"/>
    <property type="molecule type" value="Genomic_DNA"/>
</dbReference>
<evidence type="ECO:0000256" key="1">
    <source>
        <dbReference type="SAM" id="MobiDB-lite"/>
    </source>
</evidence>